<dbReference type="Proteomes" id="UP000054018">
    <property type="component" value="Unassembled WGS sequence"/>
</dbReference>
<dbReference type="HOGENOM" id="CLU_3088114_0_0_1"/>
<keyword evidence="2" id="KW-1185">Reference proteome</keyword>
<reference evidence="1 2" key="1">
    <citation type="submission" date="2014-04" db="EMBL/GenBank/DDBJ databases">
        <authorList>
            <consortium name="DOE Joint Genome Institute"/>
            <person name="Kuo A."/>
            <person name="Kohler A."/>
            <person name="Costa M.D."/>
            <person name="Nagy L.G."/>
            <person name="Floudas D."/>
            <person name="Copeland A."/>
            <person name="Barry K.W."/>
            <person name="Cichocki N."/>
            <person name="Veneault-Fourrey C."/>
            <person name="LaButti K."/>
            <person name="Lindquist E.A."/>
            <person name="Lipzen A."/>
            <person name="Lundell T."/>
            <person name="Morin E."/>
            <person name="Murat C."/>
            <person name="Sun H."/>
            <person name="Tunlid A."/>
            <person name="Henrissat B."/>
            <person name="Grigoriev I.V."/>
            <person name="Hibbett D.S."/>
            <person name="Martin F."/>
            <person name="Nordberg H.P."/>
            <person name="Cantor M.N."/>
            <person name="Hua S.X."/>
        </authorList>
    </citation>
    <scope>NUCLEOTIDE SEQUENCE [LARGE SCALE GENOMIC DNA]</scope>
    <source>
        <strain evidence="1 2">441</strain>
    </source>
</reference>
<organism evidence="1 2">
    <name type="scientific">Pisolithus microcarpus 441</name>
    <dbReference type="NCBI Taxonomy" id="765257"/>
    <lineage>
        <taxon>Eukaryota</taxon>
        <taxon>Fungi</taxon>
        <taxon>Dikarya</taxon>
        <taxon>Basidiomycota</taxon>
        <taxon>Agaricomycotina</taxon>
        <taxon>Agaricomycetes</taxon>
        <taxon>Agaricomycetidae</taxon>
        <taxon>Boletales</taxon>
        <taxon>Sclerodermatineae</taxon>
        <taxon>Pisolithaceae</taxon>
        <taxon>Pisolithus</taxon>
    </lineage>
</organism>
<proteinExistence type="predicted"/>
<sequence length="52" mass="5751">MKSAIVVELCGRLRKTATHNASVDRFPVHSADMVSLAERTMNANYSLFAQIV</sequence>
<dbReference type="AlphaFoldDB" id="A0A0C9YMX3"/>
<protein>
    <submittedName>
        <fullName evidence="1">Uncharacterized protein</fullName>
    </submittedName>
</protein>
<accession>A0A0C9YMX3</accession>
<evidence type="ECO:0000313" key="1">
    <source>
        <dbReference type="EMBL" id="KIK26350.1"/>
    </source>
</evidence>
<name>A0A0C9YMX3_9AGAM</name>
<gene>
    <name evidence="1" type="ORF">PISMIDRAFT_676174</name>
</gene>
<evidence type="ECO:0000313" key="2">
    <source>
        <dbReference type="Proteomes" id="UP000054018"/>
    </source>
</evidence>
<reference evidence="2" key="2">
    <citation type="submission" date="2015-01" db="EMBL/GenBank/DDBJ databases">
        <title>Evolutionary Origins and Diversification of the Mycorrhizal Mutualists.</title>
        <authorList>
            <consortium name="DOE Joint Genome Institute"/>
            <consortium name="Mycorrhizal Genomics Consortium"/>
            <person name="Kohler A."/>
            <person name="Kuo A."/>
            <person name="Nagy L.G."/>
            <person name="Floudas D."/>
            <person name="Copeland A."/>
            <person name="Barry K.W."/>
            <person name="Cichocki N."/>
            <person name="Veneault-Fourrey C."/>
            <person name="LaButti K."/>
            <person name="Lindquist E.A."/>
            <person name="Lipzen A."/>
            <person name="Lundell T."/>
            <person name="Morin E."/>
            <person name="Murat C."/>
            <person name="Riley R."/>
            <person name="Ohm R."/>
            <person name="Sun H."/>
            <person name="Tunlid A."/>
            <person name="Henrissat B."/>
            <person name="Grigoriev I.V."/>
            <person name="Hibbett D.S."/>
            <person name="Martin F."/>
        </authorList>
    </citation>
    <scope>NUCLEOTIDE SEQUENCE [LARGE SCALE GENOMIC DNA]</scope>
    <source>
        <strain evidence="2">441</strain>
    </source>
</reference>
<dbReference type="EMBL" id="KN833702">
    <property type="protein sequence ID" value="KIK26350.1"/>
    <property type="molecule type" value="Genomic_DNA"/>
</dbReference>